<dbReference type="NCBIfam" id="TIGR01784">
    <property type="entry name" value="T_den_put_tspse"/>
    <property type="match status" value="1"/>
</dbReference>
<dbReference type="EMBL" id="JAQMTU010000038">
    <property type="protein sequence ID" value="MDB9486284.1"/>
    <property type="molecule type" value="Genomic_DNA"/>
</dbReference>
<dbReference type="PANTHER" id="PTHR35586:SF2">
    <property type="entry name" value="SLL1542 PROTEIN"/>
    <property type="match status" value="1"/>
</dbReference>
<dbReference type="Pfam" id="PF11103">
    <property type="entry name" value="DUF2887"/>
    <property type="match status" value="1"/>
</dbReference>
<evidence type="ECO:0000313" key="2">
    <source>
        <dbReference type="EMBL" id="MDB9486284.1"/>
    </source>
</evidence>
<feature type="domain" description="DUF4351" evidence="1">
    <location>
        <begin position="241"/>
        <end position="299"/>
    </location>
</feature>
<organism evidence="2 3">
    <name type="scientific">Dolichospermum circinale CS-537/01</name>
    <dbReference type="NCBI Taxonomy" id="3021739"/>
    <lineage>
        <taxon>Bacteria</taxon>
        <taxon>Bacillati</taxon>
        <taxon>Cyanobacteriota</taxon>
        <taxon>Cyanophyceae</taxon>
        <taxon>Nostocales</taxon>
        <taxon>Aphanizomenonaceae</taxon>
        <taxon>Dolichospermum</taxon>
        <taxon>Dolichospermum circinale</taxon>
    </lineage>
</organism>
<sequence>MRRDSIFYKLFQQNPSLLFELLTDPPINAESYRFDSVAVKEPTFTIDGVFLPPEIDGQGIVYFCEVQFQKDEQLYERICAETSLYFYRHRQRFCDWQVVIIYPSRKTEQNDIYPHRGFLNSPQVHRVYLDELGDIQKLPLGLGIMLLTTLEESQAPAIARYLLNRTHEEIVTPSSQVIIEMITTIMVYKFEKLSRREVESMLDITLKETRVYREIKEEGREEGREEGLEEGLEQGLEQGIEQGIQQATIGLVIRQLTKRFGKISQRKIKSISGLPLSVLEELSEALLDFNSLADLQSWLLIHTPGKID</sequence>
<dbReference type="RefSeq" id="WP_028082479.1">
    <property type="nucleotide sequence ID" value="NZ_JAQMTU010000038.1"/>
</dbReference>
<protein>
    <submittedName>
        <fullName evidence="2">Rpn family recombination-promoting nuclease/putative transposase</fullName>
    </submittedName>
</protein>
<dbReference type="Pfam" id="PF14261">
    <property type="entry name" value="DUF4351"/>
    <property type="match status" value="1"/>
</dbReference>
<gene>
    <name evidence="2" type="ORF">PN492_06950</name>
</gene>
<evidence type="ECO:0000313" key="3">
    <source>
        <dbReference type="Proteomes" id="UP001212123"/>
    </source>
</evidence>
<dbReference type="Proteomes" id="UP001212123">
    <property type="component" value="Unassembled WGS sequence"/>
</dbReference>
<keyword evidence="3" id="KW-1185">Reference proteome</keyword>
<reference evidence="2 3" key="1">
    <citation type="submission" date="2023-01" db="EMBL/GenBank/DDBJ databases">
        <title>Genomes from the Australian National Cyanobacteria Reference Collection.</title>
        <authorList>
            <person name="Willis A."/>
            <person name="Lee E.M.F."/>
        </authorList>
    </citation>
    <scope>NUCLEOTIDE SEQUENCE [LARGE SCALE GENOMIC DNA]</scope>
    <source>
        <strain evidence="2 3">CS-537/01</strain>
    </source>
</reference>
<dbReference type="InterPro" id="IPR010106">
    <property type="entry name" value="RpnA"/>
</dbReference>
<evidence type="ECO:0000259" key="1">
    <source>
        <dbReference type="Pfam" id="PF14261"/>
    </source>
</evidence>
<comment type="caution">
    <text evidence="2">The sequence shown here is derived from an EMBL/GenBank/DDBJ whole genome shotgun (WGS) entry which is preliminary data.</text>
</comment>
<dbReference type="PANTHER" id="PTHR35586">
    <property type="entry name" value="SLL1691 PROTEIN"/>
    <property type="match status" value="1"/>
</dbReference>
<dbReference type="InterPro" id="IPR025587">
    <property type="entry name" value="DUF4351"/>
</dbReference>
<proteinExistence type="predicted"/>
<name>A0ABT5A2Z8_9CYAN</name>
<accession>A0ABT5A2Z8</accession>
<dbReference type="InterPro" id="IPR022573">
    <property type="entry name" value="DUF2887"/>
</dbReference>